<accession>E3LEK7</accession>
<dbReference type="HOGENOM" id="CLU_017716_1_1_1"/>
<dbReference type="InterPro" id="IPR029071">
    <property type="entry name" value="Ubiquitin-like_domsf"/>
</dbReference>
<dbReference type="SUPFAM" id="SSF52058">
    <property type="entry name" value="L domain-like"/>
    <property type="match status" value="1"/>
</dbReference>
<sequence>MEEGCSTLVRSLEQKYLDDDDDIVQDILFTGFTGCSPCKMASQRALELLVLNNMNIGTIGDTDKFATLASHVSEADLGWNQISQWSDVACILKNLPHLRVLNIGHNPLNPVIDHELPVSTLHTIILNGTHLPFKTLQSFLSVLPKVNELHMSDNKFKEDDDCDEPISTTVRTIHLNRCGFQEWSSVMNVVKRFPNVCSVFVCENPLKDVTHCKQFEQLPFWNFLNLAKTSIDSWISLDNLSKMTSITDLRIPNIPLLDPLTNEERLHLIIGRIHHLRVLNGSKITNEQREQSERFFIRYYQEQKEKPVQYKTLIEKHGNLEKLVNIDLTPKKDAVVKLVCEEKDVNQEITISLEPTILEFMKCLEPKVGVKYTRMKLFLFRGDGRSEDFTSSSYNMPLHYFKIEDDDVFMIQVHVVKEKEKIVVTKRRRPPSSTSSSS</sequence>
<dbReference type="OrthoDB" id="5855206at2759"/>
<dbReference type="FunFam" id="3.80.10.10:FF:001355">
    <property type="entry name" value="Tubulin folding COfactor E-Like protein"/>
    <property type="match status" value="1"/>
</dbReference>
<evidence type="ECO:0000313" key="4">
    <source>
        <dbReference type="Proteomes" id="UP000008281"/>
    </source>
</evidence>
<keyword evidence="1" id="KW-0433">Leucine-rich repeat</keyword>
<evidence type="ECO:0000256" key="2">
    <source>
        <dbReference type="ARBA" id="ARBA00022737"/>
    </source>
</evidence>
<dbReference type="PANTHER" id="PTHR18849">
    <property type="entry name" value="LEUCINE RICH REPEAT PROTEIN"/>
    <property type="match status" value="1"/>
</dbReference>
<dbReference type="EMBL" id="DS268407">
    <property type="protein sequence ID" value="EFO83047.1"/>
    <property type="molecule type" value="Genomic_DNA"/>
</dbReference>
<organism evidence="4">
    <name type="scientific">Caenorhabditis remanei</name>
    <name type="common">Caenorhabditis vulgaris</name>
    <dbReference type="NCBI Taxonomy" id="31234"/>
    <lineage>
        <taxon>Eukaryota</taxon>
        <taxon>Metazoa</taxon>
        <taxon>Ecdysozoa</taxon>
        <taxon>Nematoda</taxon>
        <taxon>Chromadorea</taxon>
        <taxon>Rhabditida</taxon>
        <taxon>Rhabditina</taxon>
        <taxon>Rhabditomorpha</taxon>
        <taxon>Rhabditoidea</taxon>
        <taxon>Rhabditidae</taxon>
        <taxon>Peloderinae</taxon>
        <taxon>Caenorhabditis</taxon>
    </lineage>
</organism>
<evidence type="ECO:0000256" key="1">
    <source>
        <dbReference type="ARBA" id="ARBA00022614"/>
    </source>
</evidence>
<dbReference type="Proteomes" id="UP000008281">
    <property type="component" value="Unassembled WGS sequence"/>
</dbReference>
<dbReference type="KEGG" id="crq:GCK72_024224"/>
<dbReference type="AlphaFoldDB" id="E3LEK7"/>
<protein>
    <submittedName>
        <fullName evidence="3">CRE-COEL-1 protein</fullName>
    </submittedName>
</protein>
<dbReference type="STRING" id="31234.E3LEK7"/>
<keyword evidence="4" id="KW-1185">Reference proteome</keyword>
<dbReference type="SUPFAM" id="SSF54236">
    <property type="entry name" value="Ubiquitin-like"/>
    <property type="match status" value="1"/>
</dbReference>
<dbReference type="InterPro" id="IPR032675">
    <property type="entry name" value="LRR_dom_sf"/>
</dbReference>
<dbReference type="InParanoid" id="E3LEK7"/>
<dbReference type="CTD" id="9824060"/>
<reference evidence="3" key="1">
    <citation type="submission" date="2007-07" db="EMBL/GenBank/DDBJ databases">
        <title>PCAP assembly of the Caenorhabditis remanei genome.</title>
        <authorList>
            <consortium name="The Caenorhabditis remanei Sequencing Consortium"/>
            <person name="Wilson R.K."/>
        </authorList>
    </citation>
    <scope>NUCLEOTIDE SEQUENCE [LARGE SCALE GENOMIC DNA]</scope>
    <source>
        <strain evidence="3">PB4641</strain>
    </source>
</reference>
<dbReference type="GeneID" id="9824060"/>
<dbReference type="eggNOG" id="KOG2982">
    <property type="taxonomic scope" value="Eukaryota"/>
</dbReference>
<dbReference type="OMA" id="MRFPNKQ"/>
<dbReference type="Gene3D" id="3.80.10.10">
    <property type="entry name" value="Ribonuclease Inhibitor"/>
    <property type="match status" value="2"/>
</dbReference>
<dbReference type="FunCoup" id="E3LEK7">
    <property type="interactions" value="2448"/>
</dbReference>
<evidence type="ECO:0000313" key="3">
    <source>
        <dbReference type="EMBL" id="EFO83047.1"/>
    </source>
</evidence>
<gene>
    <name evidence="3" type="primary">Cre-coel-1</name>
    <name evidence="3" type="ORF">CRE_00831</name>
</gene>
<dbReference type="RefSeq" id="XP_003118449.2">
    <property type="nucleotide sequence ID" value="XM_003118401.2"/>
</dbReference>
<dbReference type="PANTHER" id="PTHR18849:SF0">
    <property type="entry name" value="CILIA- AND FLAGELLA-ASSOCIATED PROTEIN 410-RELATED"/>
    <property type="match status" value="1"/>
</dbReference>
<proteinExistence type="predicted"/>
<name>E3LEK7_CAERE</name>
<keyword evidence="2" id="KW-0677">Repeat</keyword>